<dbReference type="Gene3D" id="3.10.450.40">
    <property type="match status" value="1"/>
</dbReference>
<dbReference type="EMBL" id="LMTR01000071">
    <property type="protein sequence ID" value="KWT66821.1"/>
    <property type="molecule type" value="Genomic_DNA"/>
</dbReference>
<evidence type="ECO:0000259" key="1">
    <source>
        <dbReference type="Pfam" id="PF03413"/>
    </source>
</evidence>
<evidence type="ECO:0000313" key="2">
    <source>
        <dbReference type="EMBL" id="KWT66821.1"/>
    </source>
</evidence>
<organism evidence="2 3">
    <name type="scientific">Hyphomicrobium sulfonivorans</name>
    <dbReference type="NCBI Taxonomy" id="121290"/>
    <lineage>
        <taxon>Bacteria</taxon>
        <taxon>Pseudomonadati</taxon>
        <taxon>Pseudomonadota</taxon>
        <taxon>Alphaproteobacteria</taxon>
        <taxon>Hyphomicrobiales</taxon>
        <taxon>Hyphomicrobiaceae</taxon>
        <taxon>Hyphomicrobium</taxon>
    </lineage>
</organism>
<protein>
    <submittedName>
        <fullName evidence="2">Putative lipoprotein</fullName>
    </submittedName>
</protein>
<dbReference type="Pfam" id="PF03413">
    <property type="entry name" value="PepSY"/>
    <property type="match status" value="1"/>
</dbReference>
<keyword evidence="3" id="KW-1185">Reference proteome</keyword>
<accession>A0A109BDM3</accession>
<keyword evidence="2" id="KW-0449">Lipoprotein</keyword>
<evidence type="ECO:0000313" key="3">
    <source>
        <dbReference type="Proteomes" id="UP000059074"/>
    </source>
</evidence>
<reference evidence="2 3" key="1">
    <citation type="submission" date="2015-10" db="EMBL/GenBank/DDBJ databases">
        <title>Transcriptomic analysis of a linuron degrading triple-species bacterial consortium.</title>
        <authorList>
            <person name="Albers P."/>
        </authorList>
    </citation>
    <scope>NUCLEOTIDE SEQUENCE [LARGE SCALE GENOMIC DNA]</scope>
    <source>
        <strain evidence="2 3">WDL6</strain>
    </source>
</reference>
<gene>
    <name evidence="2" type="ORF">APY04_2228</name>
</gene>
<dbReference type="PATRIC" id="fig|121290.4.peg.2427"/>
<dbReference type="AlphaFoldDB" id="A0A109BDM3"/>
<dbReference type="Proteomes" id="UP000059074">
    <property type="component" value="Unassembled WGS sequence"/>
</dbReference>
<name>A0A109BDM3_HYPSL</name>
<dbReference type="STRING" id="121290.APY04_2228"/>
<dbReference type="OrthoDB" id="8478748at2"/>
<dbReference type="RefSeq" id="WP_068462451.1">
    <property type="nucleotide sequence ID" value="NZ_LMTR01000071.1"/>
</dbReference>
<dbReference type="InterPro" id="IPR025711">
    <property type="entry name" value="PepSY"/>
</dbReference>
<proteinExistence type="predicted"/>
<comment type="caution">
    <text evidence="2">The sequence shown here is derived from an EMBL/GenBank/DDBJ whole genome shotgun (WGS) entry which is preliminary data.</text>
</comment>
<feature type="domain" description="PepSY" evidence="1">
    <location>
        <begin position="58"/>
        <end position="112"/>
    </location>
</feature>
<sequence>MKLRLEMMSVPVYRRLVCAFTAVLMLVAVVPGALMADDLGPEEAQRLLRSGRIKALGDIVTIVQKQVDGDLIDAELDEEDGVYIYELKILRRDGRLQEIEADASTGKILKIEDDD</sequence>